<sequence>MDLSNIVNNGGRGRAASIVLHRPVESAPDRGCKMRFVMQLDSGLPQAAGGEWPWSGGANDTFRCAPCRARAPLRQCT</sequence>
<protein>
    <submittedName>
        <fullName evidence="1">Uncharacterized protein</fullName>
    </submittedName>
</protein>
<dbReference type="AlphaFoldDB" id="A0A2S8J4F0"/>
<reference evidence="1 2" key="1">
    <citation type="submission" date="2018-02" db="EMBL/GenBank/DDBJ databases">
        <title>Draft genome sequencing of Burkholderia cepacia Y14-15.</title>
        <authorList>
            <person name="Zheng B.-X."/>
        </authorList>
    </citation>
    <scope>NUCLEOTIDE SEQUENCE [LARGE SCALE GENOMIC DNA]</scope>
    <source>
        <strain evidence="1 2">Y14-15</strain>
    </source>
</reference>
<proteinExistence type="predicted"/>
<evidence type="ECO:0000313" key="1">
    <source>
        <dbReference type="EMBL" id="PQP21847.1"/>
    </source>
</evidence>
<name>A0A2S8J4F0_BURCE</name>
<evidence type="ECO:0000313" key="2">
    <source>
        <dbReference type="Proteomes" id="UP000238206"/>
    </source>
</evidence>
<accession>A0A2S8J4F0</accession>
<gene>
    <name evidence="1" type="ORF">C5615_02785</name>
</gene>
<dbReference type="EMBL" id="PUIQ01000002">
    <property type="protein sequence ID" value="PQP21847.1"/>
    <property type="molecule type" value="Genomic_DNA"/>
</dbReference>
<dbReference type="Proteomes" id="UP000238206">
    <property type="component" value="Unassembled WGS sequence"/>
</dbReference>
<organism evidence="1 2">
    <name type="scientific">Burkholderia cepacia</name>
    <name type="common">Pseudomonas cepacia</name>
    <dbReference type="NCBI Taxonomy" id="292"/>
    <lineage>
        <taxon>Bacteria</taxon>
        <taxon>Pseudomonadati</taxon>
        <taxon>Pseudomonadota</taxon>
        <taxon>Betaproteobacteria</taxon>
        <taxon>Burkholderiales</taxon>
        <taxon>Burkholderiaceae</taxon>
        <taxon>Burkholderia</taxon>
        <taxon>Burkholderia cepacia complex</taxon>
    </lineage>
</organism>
<comment type="caution">
    <text evidence="1">The sequence shown here is derived from an EMBL/GenBank/DDBJ whole genome shotgun (WGS) entry which is preliminary data.</text>
</comment>